<evidence type="ECO:0000256" key="2">
    <source>
        <dbReference type="ARBA" id="ARBA00009777"/>
    </source>
</evidence>
<keyword evidence="4" id="KW-0949">S-adenosyl-L-methionine</keyword>
<dbReference type="PIRSF" id="PIRSF000371">
    <property type="entry name" value="PFL_act_enz"/>
    <property type="match status" value="1"/>
</dbReference>
<evidence type="ECO:0000256" key="5">
    <source>
        <dbReference type="ARBA" id="ARBA00022723"/>
    </source>
</evidence>
<dbReference type="Gene3D" id="3.20.20.70">
    <property type="entry name" value="Aldolase class I"/>
    <property type="match status" value="1"/>
</dbReference>
<dbReference type="AlphaFoldDB" id="A0A1Y1S2G9"/>
<dbReference type="InterPro" id="IPR058240">
    <property type="entry name" value="rSAM_sf"/>
</dbReference>
<evidence type="ECO:0000313" key="10">
    <source>
        <dbReference type="EMBL" id="ORC37977.1"/>
    </source>
</evidence>
<dbReference type="EMBL" id="MWQY01000002">
    <property type="protein sequence ID" value="ORC37977.1"/>
    <property type="molecule type" value="Genomic_DNA"/>
</dbReference>
<dbReference type="PROSITE" id="PS01087">
    <property type="entry name" value="RADICAL_ACTIVATING"/>
    <property type="match status" value="1"/>
</dbReference>
<keyword evidence="7" id="KW-0408">Iron</keyword>
<protein>
    <recommendedName>
        <fullName evidence="9">Radical SAM core domain-containing protein</fullName>
    </recommendedName>
</protein>
<dbReference type="Proteomes" id="UP000192343">
    <property type="component" value="Unassembled WGS sequence"/>
</dbReference>
<evidence type="ECO:0000256" key="6">
    <source>
        <dbReference type="ARBA" id="ARBA00023002"/>
    </source>
</evidence>
<dbReference type="InterPro" id="IPR040074">
    <property type="entry name" value="BssD/PflA/YjjW"/>
</dbReference>
<proteinExistence type="inferred from homology"/>
<comment type="similarity">
    <text evidence="2">Belongs to the organic radical-activating enzymes family.</text>
</comment>
<dbReference type="SFLD" id="SFLDG01066">
    <property type="entry name" value="organic_radical-activating_enz"/>
    <property type="match status" value="1"/>
</dbReference>
<dbReference type="InterPro" id="IPR013785">
    <property type="entry name" value="Aldolase_TIM"/>
</dbReference>
<keyword evidence="8" id="KW-0411">Iron-sulfur</keyword>
<comment type="caution">
    <text evidence="10">The sequence shown here is derived from an EMBL/GenBank/DDBJ whole genome shotgun (WGS) entry which is preliminary data.</text>
</comment>
<gene>
    <name evidence="10" type="ORF">B4O97_01600</name>
</gene>
<dbReference type="Pfam" id="PF13353">
    <property type="entry name" value="Fer4_12"/>
    <property type="match status" value="1"/>
</dbReference>
<comment type="cofactor">
    <cofactor evidence="1">
        <name>[4Fe-4S] cluster</name>
        <dbReference type="ChEBI" id="CHEBI:49883"/>
    </cofactor>
</comment>
<dbReference type="PANTHER" id="PTHR30352:SF4">
    <property type="entry name" value="PYRUVATE FORMATE-LYASE 2-ACTIVATING ENZYME"/>
    <property type="match status" value="1"/>
</dbReference>
<evidence type="ECO:0000259" key="9">
    <source>
        <dbReference type="PROSITE" id="PS51918"/>
    </source>
</evidence>
<dbReference type="Pfam" id="PF04055">
    <property type="entry name" value="Radical_SAM"/>
    <property type="match status" value="1"/>
</dbReference>
<dbReference type="NCBIfam" id="TIGR02494">
    <property type="entry name" value="PFLE_PFLC"/>
    <property type="match status" value="1"/>
</dbReference>
<dbReference type="InterPro" id="IPR007197">
    <property type="entry name" value="rSAM"/>
</dbReference>
<dbReference type="GO" id="GO:0051539">
    <property type="term" value="F:4 iron, 4 sulfur cluster binding"/>
    <property type="evidence" value="ECO:0007669"/>
    <property type="project" value="UniProtKB-KW"/>
</dbReference>
<evidence type="ECO:0000256" key="1">
    <source>
        <dbReference type="ARBA" id="ARBA00001966"/>
    </source>
</evidence>
<accession>A0A1Y1S2G9</accession>
<name>A0A1Y1S2G9_9SPIO</name>
<evidence type="ECO:0000256" key="4">
    <source>
        <dbReference type="ARBA" id="ARBA00022691"/>
    </source>
</evidence>
<keyword evidence="6" id="KW-0560">Oxidoreductase</keyword>
<dbReference type="PROSITE" id="PS51918">
    <property type="entry name" value="RADICAL_SAM"/>
    <property type="match status" value="1"/>
</dbReference>
<dbReference type="InterPro" id="IPR034457">
    <property type="entry name" value="Organic_radical-activating"/>
</dbReference>
<sequence>MESAEPGCSERDNIPGRDGEFLGAVDNTVHNEIRGTVFNCETFSLHNGPGIRTTLFLKGCPLRCLWCANPESWSMEAEVSYNRELCIPECHECEKVAGSGLLERDREGKIVIPPAAPRSDPALIAAARACPARALSVEGYTISVDEAAKLLCRDRPFFEESGGGVTLSGGEPLLQPEFSAALLGRLKTEGIHTALDTCGDAAPEVYREVSSLADLILFDFKAAHSGLHRECTGQSNERILVNLEQTAAERPEQLRVRIPFIPGLNGTEGELSAMARVLKGLGISRAELLPYHRLGIHKYRQQGKEYTLGSVEIPGSEILKTAVRICRDLGVELHIQH</sequence>
<dbReference type="SFLD" id="SFLDS00029">
    <property type="entry name" value="Radical_SAM"/>
    <property type="match status" value="1"/>
</dbReference>
<evidence type="ECO:0000256" key="3">
    <source>
        <dbReference type="ARBA" id="ARBA00022485"/>
    </source>
</evidence>
<dbReference type="GO" id="GO:0046872">
    <property type="term" value="F:metal ion binding"/>
    <property type="evidence" value="ECO:0007669"/>
    <property type="project" value="UniProtKB-KW"/>
</dbReference>
<dbReference type="PANTHER" id="PTHR30352">
    <property type="entry name" value="PYRUVATE FORMATE-LYASE-ACTIVATING ENZYME"/>
    <property type="match status" value="1"/>
</dbReference>
<dbReference type="SUPFAM" id="SSF102114">
    <property type="entry name" value="Radical SAM enzymes"/>
    <property type="match status" value="1"/>
</dbReference>
<dbReference type="SFLD" id="SFLDG01118">
    <property type="entry name" value="activating_enzymes__group_2"/>
    <property type="match status" value="1"/>
</dbReference>
<dbReference type="Gene3D" id="3.30.70.20">
    <property type="match status" value="1"/>
</dbReference>
<evidence type="ECO:0000256" key="8">
    <source>
        <dbReference type="ARBA" id="ARBA00023014"/>
    </source>
</evidence>
<dbReference type="GO" id="GO:0016491">
    <property type="term" value="F:oxidoreductase activity"/>
    <property type="evidence" value="ECO:0007669"/>
    <property type="project" value="UniProtKB-KW"/>
</dbReference>
<dbReference type="InterPro" id="IPR012839">
    <property type="entry name" value="Organic_radical_activase"/>
</dbReference>
<keyword evidence="11" id="KW-1185">Reference proteome</keyword>
<keyword evidence="3" id="KW-0004">4Fe-4S</keyword>
<dbReference type="InterPro" id="IPR001989">
    <property type="entry name" value="Radical_activat_CS"/>
</dbReference>
<feature type="domain" description="Radical SAM core" evidence="9">
    <location>
        <begin position="46"/>
        <end position="332"/>
    </location>
</feature>
<reference evidence="10 11" key="1">
    <citation type="submission" date="2017-03" db="EMBL/GenBank/DDBJ databases">
        <title>Draft Genome sequence of Marispirochaeta sp. strain JC444.</title>
        <authorList>
            <person name="Shivani Y."/>
            <person name="Subhash Y."/>
            <person name="Sasikala C."/>
            <person name="Ramana C."/>
        </authorList>
    </citation>
    <scope>NUCLEOTIDE SEQUENCE [LARGE SCALE GENOMIC DNA]</scope>
    <source>
        <strain evidence="10 11">JC444</strain>
    </source>
</reference>
<keyword evidence="5" id="KW-0479">Metal-binding</keyword>
<evidence type="ECO:0000256" key="7">
    <source>
        <dbReference type="ARBA" id="ARBA00023004"/>
    </source>
</evidence>
<organism evidence="10 11">
    <name type="scientific">Marispirochaeta aestuarii</name>
    <dbReference type="NCBI Taxonomy" id="1963862"/>
    <lineage>
        <taxon>Bacteria</taxon>
        <taxon>Pseudomonadati</taxon>
        <taxon>Spirochaetota</taxon>
        <taxon>Spirochaetia</taxon>
        <taxon>Spirochaetales</taxon>
        <taxon>Spirochaetaceae</taxon>
        <taxon>Marispirochaeta</taxon>
    </lineage>
</organism>
<evidence type="ECO:0000313" key="11">
    <source>
        <dbReference type="Proteomes" id="UP000192343"/>
    </source>
</evidence>
<dbReference type="STRING" id="1963862.B4O97_01600"/>